<dbReference type="Gene3D" id="2.40.128.150">
    <property type="entry name" value="Cysteine proteinases"/>
    <property type="match status" value="1"/>
</dbReference>
<dbReference type="GO" id="GO:0046990">
    <property type="term" value="F:N-hydroxyarylamine O-acetyltransferase activity"/>
    <property type="evidence" value="ECO:0007669"/>
    <property type="project" value="UniProtKB-EC"/>
</dbReference>
<evidence type="ECO:0000256" key="1">
    <source>
        <dbReference type="ARBA" id="ARBA00006547"/>
    </source>
</evidence>
<dbReference type="OrthoDB" id="7181050at2"/>
<evidence type="ECO:0000313" key="5">
    <source>
        <dbReference type="Proteomes" id="UP000076825"/>
    </source>
</evidence>
<organism evidence="4 5">
    <name type="scientific">Bordetella trematum</name>
    <dbReference type="NCBI Taxonomy" id="123899"/>
    <lineage>
        <taxon>Bacteria</taxon>
        <taxon>Pseudomonadati</taxon>
        <taxon>Pseudomonadota</taxon>
        <taxon>Betaproteobacteria</taxon>
        <taxon>Burkholderiales</taxon>
        <taxon>Alcaligenaceae</taxon>
        <taxon>Bordetella</taxon>
    </lineage>
</organism>
<dbReference type="AlphaFoldDB" id="A0A157PHT4"/>
<keyword evidence="4" id="KW-0012">Acyltransferase</keyword>
<reference evidence="4 5" key="1">
    <citation type="submission" date="2016-04" db="EMBL/GenBank/DDBJ databases">
        <authorList>
            <consortium name="Pathogen Informatics"/>
        </authorList>
    </citation>
    <scope>NUCLEOTIDE SEQUENCE [LARGE SCALE GENOMIC DNA]</scope>
    <source>
        <strain evidence="4 5">H044680328</strain>
    </source>
</reference>
<dbReference type="RefSeq" id="WP_063491844.1">
    <property type="nucleotide sequence ID" value="NZ_CP016340.1"/>
</dbReference>
<sequence>MPQTDWLDLYFDRIGFRGPMAPTLAVLRQLHALHPQAIPFENLAPYSGQPVSLALDDLVDKLLRRRRGGYCFEHNALFMEVLTRLGFAVTPLLARVRWQVPQMVQTGLTHMLLQVDLQGRGWFADVAFGSTTQTAPLAALPQVPQSTPHGRFRLMPEAAHWRLEFETAVGWQPVYCFGLTPAASVDREIGNWFTATHPQSVFRLDLLVSRTLPGARESMLNAVYTRRGNEGGLERFCYTEAAAWADCLRGRFGLDLPAQEAAALFDRALRRSQAAGASTLDGSPGAARPRAADTTSCRSG</sequence>
<accession>A0A157PHT4</accession>
<name>A0A157PHT4_9BORD</name>
<dbReference type="PRINTS" id="PR01543">
    <property type="entry name" value="ANATRNSFRASE"/>
</dbReference>
<evidence type="ECO:0000313" key="4">
    <source>
        <dbReference type="EMBL" id="SAI69692.1"/>
    </source>
</evidence>
<dbReference type="Proteomes" id="UP000076825">
    <property type="component" value="Chromosome 1"/>
</dbReference>
<proteinExistence type="inferred from homology"/>
<dbReference type="PATRIC" id="fig|123899.6.peg.1880"/>
<feature type="region of interest" description="Disordered" evidence="3">
    <location>
        <begin position="276"/>
        <end position="300"/>
    </location>
</feature>
<dbReference type="GeneID" id="56590828"/>
<dbReference type="STRING" id="123899.SAMEA3906487_01891"/>
<dbReference type="Gene3D" id="3.30.2140.10">
    <property type="entry name" value="Arylamine N-acetyltransferase"/>
    <property type="match status" value="1"/>
</dbReference>
<evidence type="ECO:0000256" key="3">
    <source>
        <dbReference type="SAM" id="MobiDB-lite"/>
    </source>
</evidence>
<gene>
    <name evidence="4" type="primary">nhoA</name>
    <name evidence="4" type="ORF">SAMEA3906487_01891</name>
</gene>
<dbReference type="InterPro" id="IPR038765">
    <property type="entry name" value="Papain-like_cys_pep_sf"/>
</dbReference>
<dbReference type="SUPFAM" id="SSF54001">
    <property type="entry name" value="Cysteine proteinases"/>
    <property type="match status" value="1"/>
</dbReference>
<dbReference type="KEGG" id="btrm:SAMEA390648701891"/>
<keyword evidence="4" id="KW-0808">Transferase</keyword>
<dbReference type="PANTHER" id="PTHR11786:SF0">
    <property type="entry name" value="ARYLAMINE N-ACETYLTRANSFERASE 4-RELATED"/>
    <property type="match status" value="1"/>
</dbReference>
<dbReference type="EMBL" id="LT546645">
    <property type="protein sequence ID" value="SAI69692.1"/>
    <property type="molecule type" value="Genomic_DNA"/>
</dbReference>
<evidence type="ECO:0000256" key="2">
    <source>
        <dbReference type="RuleBase" id="RU003452"/>
    </source>
</evidence>
<dbReference type="eggNOG" id="COG2162">
    <property type="taxonomic scope" value="Bacteria"/>
</dbReference>
<keyword evidence="5" id="KW-1185">Reference proteome</keyword>
<protein>
    <submittedName>
        <fullName evidence="4">N-hydroxyarylamine O-acetyltransferase</fullName>
        <ecNumber evidence="4">2.3.1.118</ecNumber>
    </submittedName>
</protein>
<dbReference type="InterPro" id="IPR001447">
    <property type="entry name" value="Arylamine_N-AcTrfase"/>
</dbReference>
<dbReference type="Pfam" id="PF00797">
    <property type="entry name" value="Acetyltransf_2"/>
    <property type="match status" value="1"/>
</dbReference>
<dbReference type="EC" id="2.3.1.118" evidence="4"/>
<comment type="similarity">
    <text evidence="1 2">Belongs to the arylamine N-acetyltransferase family.</text>
</comment>
<dbReference type="PANTHER" id="PTHR11786">
    <property type="entry name" value="N-HYDROXYARYLAMINE O-ACETYLTRANSFERASE"/>
    <property type="match status" value="1"/>
</dbReference>